<keyword evidence="2" id="KW-1185">Reference proteome</keyword>
<evidence type="ECO:0000313" key="2">
    <source>
        <dbReference type="Proteomes" id="UP001234297"/>
    </source>
</evidence>
<dbReference type="EMBL" id="CM056817">
    <property type="protein sequence ID" value="KAJ8619801.1"/>
    <property type="molecule type" value="Genomic_DNA"/>
</dbReference>
<proteinExistence type="predicted"/>
<evidence type="ECO:0000313" key="1">
    <source>
        <dbReference type="EMBL" id="KAJ8619801.1"/>
    </source>
</evidence>
<sequence>MENREGGEKLTAAALTFAGHRYRLRGRGGRRSQQGIVFPVTERATRRGVDRRSRLAADPLLYCCCFPEKERDEGDSWFSNLVRSKGRNKKKEKIMVLNLVVRREEAVTRRLRRTQALLR</sequence>
<organism evidence="1 2">
    <name type="scientific">Persea americana</name>
    <name type="common">Avocado</name>
    <dbReference type="NCBI Taxonomy" id="3435"/>
    <lineage>
        <taxon>Eukaryota</taxon>
        <taxon>Viridiplantae</taxon>
        <taxon>Streptophyta</taxon>
        <taxon>Embryophyta</taxon>
        <taxon>Tracheophyta</taxon>
        <taxon>Spermatophyta</taxon>
        <taxon>Magnoliopsida</taxon>
        <taxon>Magnoliidae</taxon>
        <taxon>Laurales</taxon>
        <taxon>Lauraceae</taxon>
        <taxon>Persea</taxon>
    </lineage>
</organism>
<accession>A0ACC2KFE5</accession>
<reference evidence="1 2" key="1">
    <citation type="journal article" date="2022" name="Hortic Res">
        <title>A haplotype resolved chromosomal level avocado genome allows analysis of novel avocado genes.</title>
        <authorList>
            <person name="Nath O."/>
            <person name="Fletcher S.J."/>
            <person name="Hayward A."/>
            <person name="Shaw L.M."/>
            <person name="Masouleh A.K."/>
            <person name="Furtado A."/>
            <person name="Henry R.J."/>
            <person name="Mitter N."/>
        </authorList>
    </citation>
    <scope>NUCLEOTIDE SEQUENCE [LARGE SCALE GENOMIC DNA]</scope>
    <source>
        <strain evidence="2">cv. Hass</strain>
    </source>
</reference>
<name>A0ACC2KFE5_PERAE</name>
<comment type="caution">
    <text evidence="1">The sequence shown here is derived from an EMBL/GenBank/DDBJ whole genome shotgun (WGS) entry which is preliminary data.</text>
</comment>
<dbReference type="Proteomes" id="UP001234297">
    <property type="component" value="Chromosome 9"/>
</dbReference>
<protein>
    <submittedName>
        <fullName evidence="1">Uncharacterized protein</fullName>
    </submittedName>
</protein>
<gene>
    <name evidence="1" type="ORF">MRB53_028330</name>
</gene>